<accession>A0A9W6BBR8</accession>
<dbReference type="EMBL" id="BRXU01000002">
    <property type="protein sequence ID" value="GLC49113.1"/>
    <property type="molecule type" value="Genomic_DNA"/>
</dbReference>
<organism evidence="2 3">
    <name type="scientific">Pleodorina starrii</name>
    <dbReference type="NCBI Taxonomy" id="330485"/>
    <lineage>
        <taxon>Eukaryota</taxon>
        <taxon>Viridiplantae</taxon>
        <taxon>Chlorophyta</taxon>
        <taxon>core chlorophytes</taxon>
        <taxon>Chlorophyceae</taxon>
        <taxon>CS clade</taxon>
        <taxon>Chlamydomonadales</taxon>
        <taxon>Volvocaceae</taxon>
        <taxon>Pleodorina</taxon>
    </lineage>
</organism>
<feature type="compositionally biased region" description="Low complexity" evidence="1">
    <location>
        <begin position="113"/>
        <end position="129"/>
    </location>
</feature>
<reference evidence="2 3" key="1">
    <citation type="journal article" date="2023" name="Commun. Biol.">
        <title>Reorganization of the ancestral sex-determining regions during the evolution of trioecy in Pleodorina starrii.</title>
        <authorList>
            <person name="Takahashi K."/>
            <person name="Suzuki S."/>
            <person name="Kawai-Toyooka H."/>
            <person name="Yamamoto K."/>
            <person name="Hamaji T."/>
            <person name="Ootsuki R."/>
            <person name="Yamaguchi H."/>
            <person name="Kawachi M."/>
            <person name="Higashiyama T."/>
            <person name="Nozaki H."/>
        </authorList>
    </citation>
    <scope>NUCLEOTIDE SEQUENCE [LARGE SCALE GENOMIC DNA]</scope>
    <source>
        <strain evidence="2 3">NIES-4479</strain>
    </source>
</reference>
<dbReference type="AlphaFoldDB" id="A0A9W6BBR8"/>
<evidence type="ECO:0000256" key="1">
    <source>
        <dbReference type="SAM" id="MobiDB-lite"/>
    </source>
</evidence>
<gene>
    <name evidence="2" type="primary">PLEST006618</name>
    <name evidence="2" type="ORF">PLESTB_000183800</name>
</gene>
<proteinExistence type="predicted"/>
<keyword evidence="3" id="KW-1185">Reference proteome</keyword>
<feature type="region of interest" description="Disordered" evidence="1">
    <location>
        <begin position="1"/>
        <end position="68"/>
    </location>
</feature>
<evidence type="ECO:0000313" key="3">
    <source>
        <dbReference type="Proteomes" id="UP001165080"/>
    </source>
</evidence>
<comment type="caution">
    <text evidence="2">The sequence shown here is derived from an EMBL/GenBank/DDBJ whole genome shotgun (WGS) entry which is preliminary data.</text>
</comment>
<feature type="region of interest" description="Disordered" evidence="1">
    <location>
        <begin position="100"/>
        <end position="129"/>
    </location>
</feature>
<protein>
    <submittedName>
        <fullName evidence="2">Uncharacterized protein</fullName>
    </submittedName>
</protein>
<dbReference type="Proteomes" id="UP001165080">
    <property type="component" value="Unassembled WGS sequence"/>
</dbReference>
<sequence length="129" mass="13507">MLRPVGGEPAHVSSEGQHLQRGATRLPGQWASGRATHAAAQVPPTHATPRTSPAQRAPGRPATCAPPFARPQVMEKLNGAIEKLYECERLPEDPLEFIAQEVTGRTGPGQGQASLKSKLSGSSKAVGGQ</sequence>
<evidence type="ECO:0000313" key="2">
    <source>
        <dbReference type="EMBL" id="GLC49113.1"/>
    </source>
</evidence>
<name>A0A9W6BBR8_9CHLO</name>